<keyword evidence="6" id="KW-0862">Zinc</keyword>
<protein>
    <submittedName>
        <fullName evidence="15">Zinc finger protein 316-like</fullName>
    </submittedName>
</protein>
<feature type="region of interest" description="Disordered" evidence="13">
    <location>
        <begin position="241"/>
        <end position="346"/>
    </location>
</feature>
<comment type="similarity">
    <text evidence="2">Belongs to the krueppel C2H2-type zinc-finger protein family.</text>
</comment>
<keyword evidence="5 11" id="KW-0863">Zinc-finger</keyword>
<evidence type="ECO:0000256" key="8">
    <source>
        <dbReference type="ARBA" id="ARBA00023125"/>
    </source>
</evidence>
<evidence type="ECO:0000256" key="7">
    <source>
        <dbReference type="ARBA" id="ARBA00023015"/>
    </source>
</evidence>
<feature type="domain" description="C2H2-type" evidence="14">
    <location>
        <begin position="378"/>
        <end position="405"/>
    </location>
</feature>
<dbReference type="SMART" id="SM00355">
    <property type="entry name" value="ZnF_C2H2"/>
    <property type="match status" value="4"/>
</dbReference>
<dbReference type="InterPro" id="IPR050331">
    <property type="entry name" value="Zinc_finger"/>
</dbReference>
<dbReference type="GO" id="GO:0008270">
    <property type="term" value="F:zinc ion binding"/>
    <property type="evidence" value="ECO:0007669"/>
    <property type="project" value="UniProtKB-KW"/>
</dbReference>
<dbReference type="FunFam" id="3.30.160.60:FF:000870">
    <property type="entry name" value="zinc finger protein 197 isoform X1"/>
    <property type="match status" value="1"/>
</dbReference>
<reference evidence="15" key="3">
    <citation type="submission" date="2025-09" db="UniProtKB">
        <authorList>
            <consortium name="Ensembl"/>
        </authorList>
    </citation>
    <scope>IDENTIFICATION</scope>
</reference>
<dbReference type="AlphaFoldDB" id="W5N6W1"/>
<comment type="subcellular location">
    <subcellularLocation>
        <location evidence="1">Nucleus</location>
    </subcellularLocation>
</comment>
<dbReference type="OMA" id="TNVEDRY"/>
<evidence type="ECO:0000256" key="12">
    <source>
        <dbReference type="SAM" id="Coils"/>
    </source>
</evidence>
<evidence type="ECO:0000256" key="3">
    <source>
        <dbReference type="ARBA" id="ARBA00022723"/>
    </source>
</evidence>
<keyword evidence="16" id="KW-1185">Reference proteome</keyword>
<accession>W5N6W1</accession>
<dbReference type="EMBL" id="AHAT01030155">
    <property type="status" value="NOT_ANNOTATED_CDS"/>
    <property type="molecule type" value="Genomic_DNA"/>
</dbReference>
<feature type="compositionally biased region" description="Gly residues" evidence="13">
    <location>
        <begin position="329"/>
        <end position="339"/>
    </location>
</feature>
<dbReference type="PANTHER" id="PTHR16515">
    <property type="entry name" value="PR DOMAIN ZINC FINGER PROTEIN"/>
    <property type="match status" value="1"/>
</dbReference>
<proteinExistence type="inferred from homology"/>
<dbReference type="GO" id="GO:0005634">
    <property type="term" value="C:nucleus"/>
    <property type="evidence" value="ECO:0007669"/>
    <property type="project" value="UniProtKB-SubCell"/>
</dbReference>
<keyword evidence="3" id="KW-0479">Metal-binding</keyword>
<dbReference type="InterPro" id="IPR013087">
    <property type="entry name" value="Znf_C2H2_type"/>
</dbReference>
<evidence type="ECO:0000256" key="1">
    <source>
        <dbReference type="ARBA" id="ARBA00004123"/>
    </source>
</evidence>
<dbReference type="GO" id="GO:0003700">
    <property type="term" value="F:DNA-binding transcription factor activity"/>
    <property type="evidence" value="ECO:0000318"/>
    <property type="project" value="GO_Central"/>
</dbReference>
<organism evidence="15 16">
    <name type="scientific">Lepisosteus oculatus</name>
    <name type="common">Spotted gar</name>
    <dbReference type="NCBI Taxonomy" id="7918"/>
    <lineage>
        <taxon>Eukaryota</taxon>
        <taxon>Metazoa</taxon>
        <taxon>Chordata</taxon>
        <taxon>Craniata</taxon>
        <taxon>Vertebrata</taxon>
        <taxon>Euteleostomi</taxon>
        <taxon>Actinopterygii</taxon>
        <taxon>Neopterygii</taxon>
        <taxon>Holostei</taxon>
        <taxon>Semionotiformes</taxon>
        <taxon>Lepisosteidae</taxon>
        <taxon>Lepisosteus</taxon>
    </lineage>
</organism>
<reference evidence="16" key="1">
    <citation type="submission" date="2011-12" db="EMBL/GenBank/DDBJ databases">
        <title>The Draft Genome of Lepisosteus oculatus.</title>
        <authorList>
            <consortium name="The Broad Institute Genome Assembly &amp; Analysis Group"/>
            <consortium name="Computational R&amp;D Group"/>
            <consortium name="and Sequencing Platform"/>
            <person name="Di Palma F."/>
            <person name="Alfoldi J."/>
            <person name="Johnson J."/>
            <person name="Berlin A."/>
            <person name="Gnerre S."/>
            <person name="Jaffe D."/>
            <person name="MacCallum I."/>
            <person name="Young S."/>
            <person name="Walker B.J."/>
            <person name="Lander E.S."/>
            <person name="Lindblad-Toh K."/>
        </authorList>
    </citation>
    <scope>NUCLEOTIDE SEQUENCE [LARGE SCALE GENOMIC DNA]</scope>
</reference>
<dbReference type="GeneTree" id="ENSGT01150000286934"/>
<dbReference type="Pfam" id="PF00096">
    <property type="entry name" value="zf-C2H2"/>
    <property type="match status" value="4"/>
</dbReference>
<dbReference type="PROSITE" id="PS50157">
    <property type="entry name" value="ZINC_FINGER_C2H2_2"/>
    <property type="match status" value="4"/>
</dbReference>
<keyword evidence="7" id="KW-0805">Transcription regulation</keyword>
<evidence type="ECO:0000256" key="9">
    <source>
        <dbReference type="ARBA" id="ARBA00023163"/>
    </source>
</evidence>
<reference evidence="15" key="2">
    <citation type="submission" date="2025-08" db="UniProtKB">
        <authorList>
            <consortium name="Ensembl"/>
        </authorList>
    </citation>
    <scope>IDENTIFICATION</scope>
</reference>
<evidence type="ECO:0000256" key="10">
    <source>
        <dbReference type="ARBA" id="ARBA00023242"/>
    </source>
</evidence>
<dbReference type="FunFam" id="3.30.160.60:FF:002343">
    <property type="entry name" value="Zinc finger protein 33A"/>
    <property type="match status" value="1"/>
</dbReference>
<evidence type="ECO:0000256" key="13">
    <source>
        <dbReference type="SAM" id="MobiDB-lite"/>
    </source>
</evidence>
<keyword evidence="4" id="KW-0677">Repeat</keyword>
<evidence type="ECO:0000256" key="6">
    <source>
        <dbReference type="ARBA" id="ARBA00022833"/>
    </source>
</evidence>
<evidence type="ECO:0000256" key="11">
    <source>
        <dbReference type="PROSITE-ProRule" id="PRU00042"/>
    </source>
</evidence>
<dbReference type="Ensembl" id="ENSLOCT00000016400.1">
    <property type="protein sequence ID" value="ENSLOCP00000016370.1"/>
    <property type="gene ID" value="ENSLOCG00000013288.1"/>
</dbReference>
<keyword evidence="10" id="KW-0539">Nucleus</keyword>
<dbReference type="InParanoid" id="W5N6W1"/>
<evidence type="ECO:0000313" key="15">
    <source>
        <dbReference type="Ensembl" id="ENSLOCP00000016370.1"/>
    </source>
</evidence>
<dbReference type="GO" id="GO:0000978">
    <property type="term" value="F:RNA polymerase II cis-regulatory region sequence-specific DNA binding"/>
    <property type="evidence" value="ECO:0000318"/>
    <property type="project" value="GO_Central"/>
</dbReference>
<dbReference type="Bgee" id="ENSLOCG00000013288">
    <property type="expression patterns" value="Expressed in ovary and 13 other cell types or tissues"/>
</dbReference>
<dbReference type="GeneID" id="102683297"/>
<dbReference type="KEGG" id="loc:102683297"/>
<keyword evidence="9" id="KW-0804">Transcription</keyword>
<dbReference type="PANTHER" id="PTHR16515:SF58">
    <property type="entry name" value="ZINC FINGER PROTEIN 22"/>
    <property type="match status" value="1"/>
</dbReference>
<sequence length="466" mass="50201">MKPVPNTPQKTAVGVSHALQDELAATIENAFKVAVEIAVFEITKLVGTVLGDVRDQMDETLQENQSLKLRLEISERELKLTRASLGSQRRPRVNPRKSGAQRKRAGEAIADEDRNDLLAPDEPPPPSRCQRPAVADLSEGGDDGRAGSPEGDGTCGEDAHGRQPGESAAAEGADEISIIPDSPAEPADGQDASGRSPPGREELDDVSDVEYVIVKEEGSDPEPVAEELARLQSRLLEEWRPEPLPLPLPGRDADGFGPSSGRPLFGEDPHAFSQTPEPMPLETLQGAQEEGRVPDPSALPASGSIGASLPTLHPPGHPDLSGEPWAGSSSGGGGGGGGASLQPGKEGSYPCKTCGEQFQLPGELRRHRRAHAGERGPYRCQQCGKDFNRLENLKTHQRIHTGERPYCCSECGVRFRHSGALKRHFRIHTGEKPYPCLHCGKAFRNCGGLKFHMRIHMREALLLQLD</sequence>
<keyword evidence="12" id="KW-0175">Coiled coil</keyword>
<evidence type="ECO:0000313" key="16">
    <source>
        <dbReference type="Proteomes" id="UP000018468"/>
    </source>
</evidence>
<evidence type="ECO:0000256" key="5">
    <source>
        <dbReference type="ARBA" id="ARBA00022771"/>
    </source>
</evidence>
<evidence type="ECO:0000256" key="2">
    <source>
        <dbReference type="ARBA" id="ARBA00006991"/>
    </source>
</evidence>
<dbReference type="Proteomes" id="UP000018468">
    <property type="component" value="Linkage group LG2"/>
</dbReference>
<feature type="domain" description="C2H2-type" evidence="14">
    <location>
        <begin position="406"/>
        <end position="433"/>
    </location>
</feature>
<dbReference type="Gene3D" id="3.30.160.60">
    <property type="entry name" value="Classic Zinc Finger"/>
    <property type="match status" value="4"/>
</dbReference>
<feature type="region of interest" description="Disordered" evidence="13">
    <location>
        <begin position="82"/>
        <end position="208"/>
    </location>
</feature>
<dbReference type="FunCoup" id="W5N6W1">
    <property type="interactions" value="1"/>
</dbReference>
<dbReference type="GO" id="GO:0006357">
    <property type="term" value="P:regulation of transcription by RNA polymerase II"/>
    <property type="evidence" value="ECO:0000318"/>
    <property type="project" value="GO_Central"/>
</dbReference>
<dbReference type="eggNOG" id="KOG1721">
    <property type="taxonomic scope" value="Eukaryota"/>
</dbReference>
<feature type="domain" description="C2H2-type" evidence="14">
    <location>
        <begin position="434"/>
        <end position="461"/>
    </location>
</feature>
<dbReference type="HOGENOM" id="CLU_586537_0_0_1"/>
<feature type="domain" description="C2H2-type" evidence="14">
    <location>
        <begin position="349"/>
        <end position="376"/>
    </location>
</feature>
<dbReference type="PROSITE" id="PS00028">
    <property type="entry name" value="ZINC_FINGER_C2H2_1"/>
    <property type="match status" value="4"/>
</dbReference>
<name>W5N6W1_LEPOC</name>
<dbReference type="FunFam" id="3.30.160.60:FF:000770">
    <property type="entry name" value="zinc finger protein 16"/>
    <property type="match status" value="1"/>
</dbReference>
<dbReference type="SUPFAM" id="SSF57667">
    <property type="entry name" value="beta-beta-alpha zinc fingers"/>
    <property type="match status" value="3"/>
</dbReference>
<evidence type="ECO:0000259" key="14">
    <source>
        <dbReference type="PROSITE" id="PS50157"/>
    </source>
</evidence>
<feature type="coiled-coil region" evidence="12">
    <location>
        <begin position="50"/>
        <end position="77"/>
    </location>
</feature>
<dbReference type="InterPro" id="IPR036236">
    <property type="entry name" value="Znf_C2H2_sf"/>
</dbReference>
<dbReference type="OrthoDB" id="3437960at2759"/>
<evidence type="ECO:0000256" key="4">
    <source>
        <dbReference type="ARBA" id="ARBA00022737"/>
    </source>
</evidence>
<keyword evidence="8" id="KW-0238">DNA-binding</keyword>
<feature type="compositionally biased region" description="Basic residues" evidence="13">
    <location>
        <begin position="89"/>
        <end position="103"/>
    </location>
</feature>
<dbReference type="STRING" id="7918.ENSLOCP00000016370"/>